<keyword evidence="2" id="KW-1185">Reference proteome</keyword>
<protein>
    <submittedName>
        <fullName evidence="1">Uncharacterized protein</fullName>
    </submittedName>
</protein>
<evidence type="ECO:0000313" key="1">
    <source>
        <dbReference type="EMBL" id="EQM94763.1"/>
    </source>
</evidence>
<organism evidence="1 2">
    <name type="scientific">Helicobacter bilis ATCC 43879</name>
    <dbReference type="NCBI Taxonomy" id="613026"/>
    <lineage>
        <taxon>Bacteria</taxon>
        <taxon>Pseudomonadati</taxon>
        <taxon>Campylobacterota</taxon>
        <taxon>Epsilonproteobacteria</taxon>
        <taxon>Campylobacterales</taxon>
        <taxon>Helicobacteraceae</taxon>
        <taxon>Helicobacter</taxon>
    </lineage>
</organism>
<dbReference type="AlphaFoldDB" id="T5LDV3"/>
<evidence type="ECO:0000313" key="2">
    <source>
        <dbReference type="Proteomes" id="UP000005085"/>
    </source>
</evidence>
<comment type="caution">
    <text evidence="1">The sequence shown here is derived from an EMBL/GenBank/DDBJ whole genome shotgun (WGS) entry which is preliminary data.</text>
</comment>
<dbReference type="EMBL" id="ACDN02000019">
    <property type="protein sequence ID" value="EQM94763.1"/>
    <property type="molecule type" value="Genomic_DNA"/>
</dbReference>
<gene>
    <name evidence="1" type="ORF">HRAG_02426</name>
</gene>
<reference evidence="1 2" key="1">
    <citation type="journal article" date="2014" name="Genome Announc.">
        <title>Draft genome sequences of six enterohepatic helicobacter species isolated from humans and one from rhesus macaques.</title>
        <authorList>
            <person name="Shen Z."/>
            <person name="Sheh A."/>
            <person name="Young S.K."/>
            <person name="Abouelliel A."/>
            <person name="Ward D.V."/>
            <person name="Earl A.M."/>
            <person name="Fox J.G."/>
        </authorList>
    </citation>
    <scope>NUCLEOTIDE SEQUENCE [LARGE SCALE GENOMIC DNA]</scope>
    <source>
        <strain evidence="1 2">ATCC 43879</strain>
    </source>
</reference>
<proteinExistence type="predicted"/>
<feature type="non-terminal residue" evidence="1">
    <location>
        <position position="1"/>
    </location>
</feature>
<name>T5LDV3_9HELI</name>
<accession>T5LDV3</accession>
<sequence length="52" mass="5620">NNEIKALETELILNDSIACNSNAGNDLLLSSETSQDKANNKVLNANDVIIDF</sequence>
<dbReference type="HOGENOM" id="CLU_3073254_0_0_7"/>
<dbReference type="Proteomes" id="UP000005085">
    <property type="component" value="Unassembled WGS sequence"/>
</dbReference>